<evidence type="ECO:0000313" key="1">
    <source>
        <dbReference type="EMBL" id="GAA5199677.1"/>
    </source>
</evidence>
<protein>
    <recommendedName>
        <fullName evidence="3">Universal stress protein family protein</fullName>
    </recommendedName>
</protein>
<organism evidence="1 2">
    <name type="scientific">Rugosimonospora acidiphila</name>
    <dbReference type="NCBI Taxonomy" id="556531"/>
    <lineage>
        <taxon>Bacteria</taxon>
        <taxon>Bacillati</taxon>
        <taxon>Actinomycetota</taxon>
        <taxon>Actinomycetes</taxon>
        <taxon>Micromonosporales</taxon>
        <taxon>Micromonosporaceae</taxon>
        <taxon>Rugosimonospora</taxon>
    </lineage>
</organism>
<dbReference type="EMBL" id="BAABJQ010000038">
    <property type="protein sequence ID" value="GAA5199677.1"/>
    <property type="molecule type" value="Genomic_DNA"/>
</dbReference>
<evidence type="ECO:0000313" key="2">
    <source>
        <dbReference type="Proteomes" id="UP001501570"/>
    </source>
</evidence>
<accession>A0ABP9SNH9</accession>
<keyword evidence="2" id="KW-1185">Reference proteome</keyword>
<dbReference type="InterPro" id="IPR053153">
    <property type="entry name" value="APC_K+_Transporter"/>
</dbReference>
<proteinExistence type="predicted"/>
<reference evidence="2" key="1">
    <citation type="journal article" date="2019" name="Int. J. Syst. Evol. Microbiol.">
        <title>The Global Catalogue of Microorganisms (GCM) 10K type strain sequencing project: providing services to taxonomists for standard genome sequencing and annotation.</title>
        <authorList>
            <consortium name="The Broad Institute Genomics Platform"/>
            <consortium name="The Broad Institute Genome Sequencing Center for Infectious Disease"/>
            <person name="Wu L."/>
            <person name="Ma J."/>
        </authorList>
    </citation>
    <scope>NUCLEOTIDE SEQUENCE [LARGE SCALE GENOMIC DNA]</scope>
    <source>
        <strain evidence="2">JCM 18304</strain>
    </source>
</reference>
<dbReference type="PANTHER" id="PTHR47704">
    <property type="entry name" value="POTASSIUM TRANSPORTER KIMA"/>
    <property type="match status" value="1"/>
</dbReference>
<name>A0ABP9SNH9_9ACTN</name>
<comment type="caution">
    <text evidence="1">The sequence shown here is derived from an EMBL/GenBank/DDBJ whole genome shotgun (WGS) entry which is preliminary data.</text>
</comment>
<sequence length="139" mass="15746">MPTDLVIVPVGAVNRLTQEALGAALSLGDEVRAVTVVHVEDQAEAAGIRDLWNRWHPDVPLTVLTSQTRSLTRPIVDYVRLVDAEDEHDRVVVLIPEMQLPRPWQRLLQNQRGAVLDRAIRKHTNAVICRLRFRIQVPN</sequence>
<dbReference type="PANTHER" id="PTHR47704:SF1">
    <property type="entry name" value="POTASSIUM TRANSPORTER KIMA"/>
    <property type="match status" value="1"/>
</dbReference>
<evidence type="ECO:0008006" key="3">
    <source>
        <dbReference type="Google" id="ProtNLM"/>
    </source>
</evidence>
<dbReference type="RefSeq" id="WP_345638078.1">
    <property type="nucleotide sequence ID" value="NZ_BAABJQ010000038.1"/>
</dbReference>
<dbReference type="Proteomes" id="UP001501570">
    <property type="component" value="Unassembled WGS sequence"/>
</dbReference>
<gene>
    <name evidence="1" type="ORF">GCM10023322_75880</name>
</gene>